<dbReference type="AlphaFoldDB" id="A0A3M7SDT2"/>
<evidence type="ECO:0000313" key="2">
    <source>
        <dbReference type="EMBL" id="RNA33973.1"/>
    </source>
</evidence>
<evidence type="ECO:0000256" key="1">
    <source>
        <dbReference type="SAM" id="Phobius"/>
    </source>
</evidence>
<keyword evidence="1" id="KW-0812">Transmembrane</keyword>
<proteinExistence type="predicted"/>
<comment type="caution">
    <text evidence="2">The sequence shown here is derived from an EMBL/GenBank/DDBJ whole genome shotgun (WGS) entry which is preliminary data.</text>
</comment>
<dbReference type="Proteomes" id="UP000276133">
    <property type="component" value="Unassembled WGS sequence"/>
</dbReference>
<accession>A0A3M7SDT2</accession>
<keyword evidence="1" id="KW-1133">Transmembrane helix</keyword>
<evidence type="ECO:0000313" key="3">
    <source>
        <dbReference type="Proteomes" id="UP000276133"/>
    </source>
</evidence>
<name>A0A3M7SDT2_BRAPC</name>
<keyword evidence="3" id="KW-1185">Reference proteome</keyword>
<feature type="transmembrane region" description="Helical" evidence="1">
    <location>
        <begin position="43"/>
        <end position="63"/>
    </location>
</feature>
<keyword evidence="1" id="KW-0472">Membrane</keyword>
<sequence length="202" mass="23438">MLQPVTILLPMRLKSAITKKKYDLNIHQRNLKFISSTFRTNSIIILQIALTQLLLACSLIFCMKHFQQKEAFSIQCQSIIDIEWFNFNDHFTQRSESNKNRLIIENYESDSHDGFYGCSVFDGQNLMSSYVYLSSHLFKDKGIVNYIYLKAFNVKSIIKDLIHSKCVSKNGFTLSFDIFNGKIRPTDQSILSIRSSENILKK</sequence>
<dbReference type="EMBL" id="REGN01001547">
    <property type="protein sequence ID" value="RNA33973.1"/>
    <property type="molecule type" value="Genomic_DNA"/>
</dbReference>
<reference evidence="2 3" key="1">
    <citation type="journal article" date="2018" name="Sci. Rep.">
        <title>Genomic signatures of local adaptation to the degree of environmental predictability in rotifers.</title>
        <authorList>
            <person name="Franch-Gras L."/>
            <person name="Hahn C."/>
            <person name="Garcia-Roger E.M."/>
            <person name="Carmona M.J."/>
            <person name="Serra M."/>
            <person name="Gomez A."/>
        </authorList>
    </citation>
    <scope>NUCLEOTIDE SEQUENCE [LARGE SCALE GENOMIC DNA]</scope>
    <source>
        <strain evidence="2">HYR1</strain>
    </source>
</reference>
<protein>
    <submittedName>
        <fullName evidence="2">Uncharacterized protein</fullName>
    </submittedName>
</protein>
<gene>
    <name evidence="2" type="ORF">BpHYR1_035157</name>
</gene>
<organism evidence="2 3">
    <name type="scientific">Brachionus plicatilis</name>
    <name type="common">Marine rotifer</name>
    <name type="synonym">Brachionus muelleri</name>
    <dbReference type="NCBI Taxonomy" id="10195"/>
    <lineage>
        <taxon>Eukaryota</taxon>
        <taxon>Metazoa</taxon>
        <taxon>Spiralia</taxon>
        <taxon>Gnathifera</taxon>
        <taxon>Rotifera</taxon>
        <taxon>Eurotatoria</taxon>
        <taxon>Monogononta</taxon>
        <taxon>Pseudotrocha</taxon>
        <taxon>Ploima</taxon>
        <taxon>Brachionidae</taxon>
        <taxon>Brachionus</taxon>
    </lineage>
</organism>